<dbReference type="PANTHER" id="PTHR47505">
    <property type="entry name" value="DNA UTILIZATION PROTEIN YHGH"/>
    <property type="match status" value="1"/>
</dbReference>
<evidence type="ECO:0000256" key="1">
    <source>
        <dbReference type="ARBA" id="ARBA00008007"/>
    </source>
</evidence>
<evidence type="ECO:0000259" key="2">
    <source>
        <dbReference type="Pfam" id="PF00156"/>
    </source>
</evidence>
<gene>
    <name evidence="3" type="ORF">QB898_03070</name>
</gene>
<comment type="caution">
    <text evidence="3">The sequence shown here is derived from an EMBL/GenBank/DDBJ whole genome shotgun (WGS) entry which is preliminary data.</text>
</comment>
<protein>
    <submittedName>
        <fullName evidence="3">Phosphoribosyltransferase family protein</fullName>
    </submittedName>
</protein>
<name>A0AAW6RIQ3_9BURK</name>
<dbReference type="GO" id="GO:0016757">
    <property type="term" value="F:glycosyltransferase activity"/>
    <property type="evidence" value="ECO:0007669"/>
    <property type="project" value="UniProtKB-KW"/>
</dbReference>
<dbReference type="CDD" id="cd06223">
    <property type="entry name" value="PRTases_typeI"/>
    <property type="match status" value="1"/>
</dbReference>
<dbReference type="InterPro" id="IPR029057">
    <property type="entry name" value="PRTase-like"/>
</dbReference>
<dbReference type="SUPFAM" id="SSF53271">
    <property type="entry name" value="PRTase-like"/>
    <property type="match status" value="1"/>
</dbReference>
<keyword evidence="3" id="KW-0328">Glycosyltransferase</keyword>
<evidence type="ECO:0000313" key="4">
    <source>
        <dbReference type="Proteomes" id="UP001237156"/>
    </source>
</evidence>
<keyword evidence="4" id="KW-1185">Reference proteome</keyword>
<comment type="similarity">
    <text evidence="1">Belongs to the ComF/GntX family.</text>
</comment>
<dbReference type="RefSeq" id="WP_279523731.1">
    <property type="nucleotide sequence ID" value="NZ_JARVII010000003.1"/>
</dbReference>
<keyword evidence="3" id="KW-0808">Transferase</keyword>
<dbReference type="Proteomes" id="UP001237156">
    <property type="component" value="Unassembled WGS sequence"/>
</dbReference>
<dbReference type="AlphaFoldDB" id="A0AAW6RIQ3"/>
<proteinExistence type="inferred from homology"/>
<dbReference type="EMBL" id="JARVII010000003">
    <property type="protein sequence ID" value="MDG9698709.1"/>
    <property type="molecule type" value="Genomic_DNA"/>
</dbReference>
<feature type="domain" description="Phosphoribosyltransferase" evidence="2">
    <location>
        <begin position="172"/>
        <end position="224"/>
    </location>
</feature>
<dbReference type="InterPro" id="IPR051910">
    <property type="entry name" value="ComF/GntX_DNA_util-trans"/>
</dbReference>
<dbReference type="PANTHER" id="PTHR47505:SF1">
    <property type="entry name" value="DNA UTILIZATION PROTEIN YHGH"/>
    <property type="match status" value="1"/>
</dbReference>
<reference evidence="3 4" key="1">
    <citation type="submission" date="2023-04" db="EMBL/GenBank/DDBJ databases">
        <title>Ottowia paracancer sp. nov., isolated from human stomach.</title>
        <authorList>
            <person name="Song Y."/>
        </authorList>
    </citation>
    <scope>NUCLEOTIDE SEQUENCE [LARGE SCALE GENOMIC DNA]</scope>
    <source>
        <strain evidence="3 4">10c7w1</strain>
    </source>
</reference>
<dbReference type="InterPro" id="IPR000836">
    <property type="entry name" value="PRTase_dom"/>
</dbReference>
<dbReference type="Pfam" id="PF00156">
    <property type="entry name" value="Pribosyltran"/>
    <property type="match status" value="1"/>
</dbReference>
<organism evidence="3 4">
    <name type="scientific">Ottowia cancrivicina</name>
    <dbReference type="NCBI Taxonomy" id="3040346"/>
    <lineage>
        <taxon>Bacteria</taxon>
        <taxon>Pseudomonadati</taxon>
        <taxon>Pseudomonadota</taxon>
        <taxon>Betaproteobacteria</taxon>
        <taxon>Burkholderiales</taxon>
        <taxon>Comamonadaceae</taxon>
        <taxon>Ottowia</taxon>
    </lineage>
</organism>
<dbReference type="Gene3D" id="3.40.50.2020">
    <property type="match status" value="1"/>
</dbReference>
<sequence>MALLARLLPSQCHICRAWPAPPICAGCLACFVRPEPRCLTCAAPLASSAAQCGECLLRPPPMSRTFAALSYGWPWDGLLVQFKFHQQTGLAAPLAAMLLQTPGVAQAVAEADAAVPVPASRQRLAARGYNPALLLARTLGARRVVADALLRPHDALPQRSLSRAQRLRRVQNAFVPNPARRPALQGRHVLLIDDVMTTGATLRAAAEALLRAGARQVSAAVLARTPPL</sequence>
<evidence type="ECO:0000313" key="3">
    <source>
        <dbReference type="EMBL" id="MDG9698709.1"/>
    </source>
</evidence>
<accession>A0AAW6RIQ3</accession>